<dbReference type="RefSeq" id="WP_090306388.1">
    <property type="nucleotide sequence ID" value="NZ_FNRK01000008.1"/>
</dbReference>
<proteinExistence type="predicted"/>
<evidence type="ECO:0000313" key="2">
    <source>
        <dbReference type="Proteomes" id="UP000199394"/>
    </source>
</evidence>
<name>A0A1H4AE74_9FIRM</name>
<dbReference type="Proteomes" id="UP000199394">
    <property type="component" value="Unassembled WGS sequence"/>
</dbReference>
<organism evidence="1 2">
    <name type="scientific">Eubacterium aggregans</name>
    <dbReference type="NCBI Taxonomy" id="81409"/>
    <lineage>
        <taxon>Bacteria</taxon>
        <taxon>Bacillati</taxon>
        <taxon>Bacillota</taxon>
        <taxon>Clostridia</taxon>
        <taxon>Eubacteriales</taxon>
        <taxon>Eubacteriaceae</taxon>
        <taxon>Eubacterium</taxon>
    </lineage>
</organism>
<gene>
    <name evidence="1" type="ORF">SAMN04515656_10832</name>
</gene>
<reference evidence="1 2" key="1">
    <citation type="submission" date="2016-10" db="EMBL/GenBank/DDBJ databases">
        <authorList>
            <person name="de Groot N.N."/>
        </authorList>
    </citation>
    <scope>NUCLEOTIDE SEQUENCE [LARGE SCALE GENOMIC DNA]</scope>
    <source>
        <strain evidence="1 2">SR12</strain>
    </source>
</reference>
<evidence type="ECO:0000313" key="1">
    <source>
        <dbReference type="EMBL" id="SEA34220.1"/>
    </source>
</evidence>
<accession>A0A1H4AE74</accession>
<dbReference type="STRING" id="81409.SAMN04515656_10832"/>
<dbReference type="OrthoDB" id="1682252at2"/>
<keyword evidence="2" id="KW-1185">Reference proteome</keyword>
<dbReference type="AlphaFoldDB" id="A0A1H4AE74"/>
<protein>
    <submittedName>
        <fullName evidence="1">Uncharacterized protein</fullName>
    </submittedName>
</protein>
<sequence>MLEFNCAKVDNCFVDAQTYEYQTPISNERLILAMADHGISVEVNRQFRRPIFKGTLEDGTRFKGILAGDIQKVSFPKDQWQAAKMAYEALLGKLLEGEE</sequence>
<dbReference type="EMBL" id="FNRK01000008">
    <property type="protein sequence ID" value="SEA34220.1"/>
    <property type="molecule type" value="Genomic_DNA"/>
</dbReference>